<dbReference type="Pfam" id="PF08843">
    <property type="entry name" value="AbiEii"/>
    <property type="match status" value="1"/>
</dbReference>
<accession>A0A1G2CCL1</accession>
<sequence>MNLHILSEDRQEFFSELSFLKGRFYLAGGTGLALQIGHRDSIDFDFFSEKIFDEDKLLAELLEKLPEHKIISTQKDKGTLSVIIDGSIRASFFYYKYRLIAPLVKEYGFADIASVEDIGVMKCSAITGRASNKDYVDLYFILRKITLKKLLSFTKAKLISLDENLILKSMVYFEDVNEDKLLFMPGFEISFSEVKKFLEKEVRNYTLAVIHST</sequence>
<name>A0A1G2CCL1_9BACT</name>
<gene>
    <name evidence="1" type="ORF">A3B13_02420</name>
</gene>
<dbReference type="InterPro" id="IPR014942">
    <property type="entry name" value="AbiEii"/>
</dbReference>
<evidence type="ECO:0000313" key="2">
    <source>
        <dbReference type="Proteomes" id="UP000176287"/>
    </source>
</evidence>
<reference evidence="1 2" key="1">
    <citation type="journal article" date="2016" name="Nat. Commun.">
        <title>Thousands of microbial genomes shed light on interconnected biogeochemical processes in an aquifer system.</title>
        <authorList>
            <person name="Anantharaman K."/>
            <person name="Brown C.T."/>
            <person name="Hug L.A."/>
            <person name="Sharon I."/>
            <person name="Castelle C.J."/>
            <person name="Probst A.J."/>
            <person name="Thomas B.C."/>
            <person name="Singh A."/>
            <person name="Wilkins M.J."/>
            <person name="Karaoz U."/>
            <person name="Brodie E.L."/>
            <person name="Williams K.H."/>
            <person name="Hubbard S.S."/>
            <person name="Banfield J.F."/>
        </authorList>
    </citation>
    <scope>NUCLEOTIDE SEQUENCE [LARGE SCALE GENOMIC DNA]</scope>
</reference>
<dbReference type="AlphaFoldDB" id="A0A1G2CCL1"/>
<evidence type="ECO:0008006" key="3">
    <source>
        <dbReference type="Google" id="ProtNLM"/>
    </source>
</evidence>
<proteinExistence type="predicted"/>
<dbReference type="EMBL" id="MHKZ01000049">
    <property type="protein sequence ID" value="OGY98921.1"/>
    <property type="molecule type" value="Genomic_DNA"/>
</dbReference>
<comment type="caution">
    <text evidence="1">The sequence shown here is derived from an EMBL/GenBank/DDBJ whole genome shotgun (WGS) entry which is preliminary data.</text>
</comment>
<protein>
    <recommendedName>
        <fullName evidence="3">Nucleotidyl transferase AbiEii/AbiGii toxin family protein</fullName>
    </recommendedName>
</protein>
<dbReference type="Proteomes" id="UP000176287">
    <property type="component" value="Unassembled WGS sequence"/>
</dbReference>
<dbReference type="STRING" id="1798649.A3B13_02420"/>
<evidence type="ECO:0000313" key="1">
    <source>
        <dbReference type="EMBL" id="OGY98921.1"/>
    </source>
</evidence>
<organism evidence="1 2">
    <name type="scientific">Candidatus Liptonbacteria bacterium RIFCSPLOWO2_01_FULL_45_15</name>
    <dbReference type="NCBI Taxonomy" id="1798649"/>
    <lineage>
        <taxon>Bacteria</taxon>
        <taxon>Candidatus Liptoniibacteriota</taxon>
    </lineage>
</organism>